<proteinExistence type="predicted"/>
<dbReference type="Proteomes" id="UP000076858">
    <property type="component" value="Unassembled WGS sequence"/>
</dbReference>
<accession>A0A164S525</accession>
<protein>
    <submittedName>
        <fullName evidence="1">Uncharacterized protein</fullName>
    </submittedName>
</protein>
<sequence length="50" mass="5774">MVFHSSCGNKHLLPGMKRAEPIFGVERYTQYKDIPNRKQGTQFFSSKSLI</sequence>
<dbReference type="EMBL" id="LRGB01002081">
    <property type="protein sequence ID" value="KZS09259.1"/>
    <property type="molecule type" value="Genomic_DNA"/>
</dbReference>
<keyword evidence="2" id="KW-1185">Reference proteome</keyword>
<comment type="caution">
    <text evidence="1">The sequence shown here is derived from an EMBL/GenBank/DDBJ whole genome shotgun (WGS) entry which is preliminary data.</text>
</comment>
<reference evidence="1 2" key="1">
    <citation type="submission" date="2016-03" db="EMBL/GenBank/DDBJ databases">
        <title>EvidentialGene: Evidence-directed Construction of Genes on Genomes.</title>
        <authorList>
            <person name="Gilbert D.G."/>
            <person name="Choi J.-H."/>
            <person name="Mockaitis K."/>
            <person name="Colbourne J."/>
            <person name="Pfrender M."/>
        </authorList>
    </citation>
    <scope>NUCLEOTIDE SEQUENCE [LARGE SCALE GENOMIC DNA]</scope>
    <source>
        <strain evidence="1 2">Xinb3</strain>
        <tissue evidence="1">Complete organism</tissue>
    </source>
</reference>
<evidence type="ECO:0000313" key="2">
    <source>
        <dbReference type="Proteomes" id="UP000076858"/>
    </source>
</evidence>
<gene>
    <name evidence="1" type="ORF">APZ42_026563</name>
</gene>
<dbReference type="AlphaFoldDB" id="A0A164S525"/>
<evidence type="ECO:0000313" key="1">
    <source>
        <dbReference type="EMBL" id="KZS09259.1"/>
    </source>
</evidence>
<organism evidence="1 2">
    <name type="scientific">Daphnia magna</name>
    <dbReference type="NCBI Taxonomy" id="35525"/>
    <lineage>
        <taxon>Eukaryota</taxon>
        <taxon>Metazoa</taxon>
        <taxon>Ecdysozoa</taxon>
        <taxon>Arthropoda</taxon>
        <taxon>Crustacea</taxon>
        <taxon>Branchiopoda</taxon>
        <taxon>Diplostraca</taxon>
        <taxon>Cladocera</taxon>
        <taxon>Anomopoda</taxon>
        <taxon>Daphniidae</taxon>
        <taxon>Daphnia</taxon>
    </lineage>
</organism>
<name>A0A164S525_9CRUS</name>